<reference evidence="4" key="1">
    <citation type="submission" date="2022-01" db="UniProtKB">
        <authorList>
            <consortium name="EnsemblMetazoa"/>
        </authorList>
    </citation>
    <scope>IDENTIFICATION</scope>
</reference>
<evidence type="ECO:0000313" key="4">
    <source>
        <dbReference type="EnsemblMetazoa" id="XP_014252584.1"/>
    </source>
</evidence>
<proteinExistence type="predicted"/>
<dbReference type="InterPro" id="IPR026854">
    <property type="entry name" value="VPS13_N"/>
</dbReference>
<evidence type="ECO:0000256" key="2">
    <source>
        <dbReference type="SAM" id="MobiDB-lite"/>
    </source>
</evidence>
<sequence>MFRIDSYITSVILSYVDKYVKNFKRQDAQVSLWEGDGSLHNLDLDLEVLDQELNLPFSLVSGHIHELLIHVPWTRIASEPVQITINTIECVMKLKPPGQVMGLKKASKKKKKTGSTEESGPPPSYVSTLINKIVFNMSVTCNNLILKYVEEDIVLSMNIKTLSLKTVNSNWTPEFSDLNLTQLILRNLVTFTDVTICLDKRNASGRIESYLEPILYKCSLTVRLSRTFPSPTATSATTTRVGIQCENVTLCISEPQVSMLLRLAMMVKMMLNSPKVTPTPSQQSVEANQADNNSPTLPEEVPVESWSSWMWGFMPSLFPIASEGQTIDTVVNRKTHLGFYVNDFILDLKLVDEGKTWESLMKLQFKGLFAEISTSSNDWVNFQLGICLITVHPIPQIENETYLSCGEIEPQLKNSTLFEKPDVDLPQRAWDVHLSTVTENYMVSRAPAFAMDYLASMEVPMNSWNDNFLSDPRERVLVRYVVGPIKVNVTTGLLNRVAVITQAASYSDYPLYQQFYFNSNAISADDIQTVLRTEPKYFSETYIPKQITQFTICEATVRIFCAQITVPGKKGKKSFAPEILNTNNNKQPQLVLKLKTLDGSFTNPLNPDKLQGLTLRTNTTTEIFSDAMTTLSAGVIKLSASVVIGDMEFEDLLEIHKLSTTLAYNCLLITDLDSVSRHCTVQIGEIKFSSSNSKLMLGLCIIDSFLKKKVSANPIYTTTLVQDSLMTTGYPFLNLSVNAIHFMFVQSKVNESLKIRVGNMSGFTFYPEEKQKQQYSILTAGTKTTQNVCEGIAQRPISMNSAAPFLLYIKVRQFQINLEKAMFDWLTYTPRPFIQGGTIYHLDSTGKISSSSYKSAVSRKISSSSLSSNSKKPGDILEMLEKPILAVEKEAEPAPVQKSTSSTALENCEKKINEIVKWFSLVVCGEFSDIGLTYTSSSKSAYIMVTKIPSIMVTSTYGKITVDSDELPMMLNNWKRDASSLPWTINISGINGYGTADGKVKEVFIEPFSINCTVAVTSKFAIPTSAVNVTIHIDTSNVNTIFGKQQMMAIAELLTLVHQVLNAFAVKFAGSSPDDIALDFLQNSDESYSINQPNIQSKVDNSPMLKFSCWLQWTMAKFTMSFLTTPSKSNTEILKLVLELEDIILSADMDLNDNVYQKIKMKVGTAGIRHYFRESKKMPWRMGAFSGVMMRVHESSASNSEFLALTLTRALATSYHAKISKSTYNLKESSLPKASANTYVVEIDLKLEPLDFVLSPIVLCKFLKVVEPVIYRKEVVGPPPGAPLDQLTTADLPLIYLDVQQIRAFFPASLLPQDSSQQDSIIIHIDHIALRHEAVNPVSRKILRSDIYTSAQRARMTTLPGSHLEDRQYQLDFTVQISTGCWQELAPHVSGEEEGRLDNPAVYWNSGGGPSIHKGARLTPLLTSVKTCLILAPPIVTSGFVISGLNFEANIISDVDMTLSLEQLRLIKCLVNECKSLVPESLESPPPELPVDSGIESVEGSIISHMTRQKEPLARTGSTSLISTVSSTAVNTKGLRHRTQTVPTDVLLIAKGISVKVYSQHGVSSQPLVYFMLSQPFVSLEKHGDTCVYKGSVFDAGVKIGMSGHFIKGRVEVDHFPVVLAATKEGDPDPYKGIPPALANFKATRVGMKLPIVEIELGRPLKFTGKMSSIEFLTNLKDNVFQILEIHPLLQENVERILSEKRSERQLKISALNVSTKQIALDLVIDQPKKKNVIMSISSMSGSLNFPTLNQIYGNLKMQSVILSIPRRGHSIILNPWSFNLVGNLTWEPWMANPLFTIQLTSDILIVEYSYTQIQALVHIFNEFKPLFKSKPKEEEATFEDETKSIKSEGEEQLYKDDLQAGVFQFVNSTPQPELPLAYQVIFPTENQMSWAYPQPRSITSVTVLPIPFKRSVSEGVPVVLQYLDFLGWKDWVHFKLSETKIVEVKLPTKPQVAGTWRVVITSAKSPVNIQALVAALRVDSLFSARLVPNIRLNISIDTAQISAWAGPSSPVSLPPALLRYCPDTSTPGEYAFARLSFEQVKARILLWKNGQLEIEGDCNPKLNILNSLTLQEQCCVKKFPLHFNFEMDSQADLRPQQNLSVLVGPVLVYIAPSITHTLTAALNDAILKPFVVCNDTCYPFRIGQQGTNEDITIQCLQCHFYSWRSIHHTMCMRFSASLQGNDFWSHHISIHPDQCQRIFLKDDTGKQLCVLIIVKKLSSTITQILITGELIVHNNLEKSIDVRLVASTIQERQKYLTINPNVRSPSIILTPDIKYNLRLALEGQWSGLVPLFATSNSWLVKVPTENKTDYNSIWCQIFRDKKHGSRMMVVLSPMYFVKSHLPCDANVLVKTAELNKINSAKISGRGSTSNLFTPGTTQHSHSLTFHIEGNQPSSSPHVPLSYSAMDGKTPPLPPIPNVDVLLERSEILYCGSKWPFLGPHWSRVTWKHTNQPDTITHVKVRFCADKLKVSNSLLVELQPWALAINTLGLNITLQSSSKFLCALGNFSVLAPPPIDEMFYILVELNDGYHKSNGLQLSDSKMFYTPEVAGLIPQTANVKIKIQAPNSVILATFHSKMISGIRVLHISSSIVITNLTDYDLSVAAFSVRKDTSGKYRVPSEILSYAISLPKQNPDNVFAEPLAEWHEIGHGSEASRNLYLIFEHKGLISSPVQVDLGGLEMSVSAALLPIAGQPEINKVLNVIFQLKDGITYIIVNAQNTPRLVVHNRTRYLLALGKSATDEGGKAVEESSDWEWNFMLPAGKCGHYKPPPCNAPLGTPLPPIVVTRPDTMCWSSAISLIPSTGSRLVNLPQSQDLTASVMRIGYTTHLILAHANHSLISASDVRSRLSLNLNANTDKFHLNSQEEKVPESPTTHEECNSCEDIEQLKNSVLRTFHFTSYIDGITIMLCSETEGSFIWKEFTALSLDNVGITLEPNLNPNTEITELFLGVTIWDLQLDNQEFQYGGYDFSVVLLRQGESDKSIFIGKDPAHLVKTSKENNPAIDMTVVLNTGVQNVIQEINVQAAPLQVYIENNYFTNLMNHISNLYPTLLITAGKQINVESNSPSKSLKTVNTSLCSINNNSEKANGENSVILCEESEPSSFTPWDSVNPIIEDSKDDLDYEDTCWPELPEDPQSKVPVPPEIVLSALEITRPLQLRAFNLSPVDVLVSVHTSTMFYIALDQSPLYFSEFCKSDMVTTMYRLGQALTLHYFLGAIYGTGWAIGSLQLLGAPAGLARSFGHGLKSFITLPYLGMMQGPTGFLSGVINGSASLMRHITAGTLTSVNKLAESWSRTLDRLTLSDDDLKIAEEMRRIKPQGIAEGLKQGLTEFGVSILGGVGGLAQQPLDYATGSQDKTFVGSLSRGIVGVMARPISGAAELVARTTHGILSGAGWADQHMPKHQAICQGVHPGNESAAKYVNQLVSKMETILLVCEATSSDYEPVVLVISSLNLYVISKEDAIHKVLMLNDVIGNRDKFDPTMIRISTQTPDKVAEKLSQKRITEFVRETQRALNTSGIEESLPPTPPSVEIDPFVYYINPQWRDYFMSVLELAIRHASQKGFPILN</sequence>
<name>A0A8I6RWB2_CIMLE</name>
<dbReference type="OrthoDB" id="445152at2759"/>
<dbReference type="RefSeq" id="XP_014252577.1">
    <property type="nucleotide sequence ID" value="XM_014397091.2"/>
</dbReference>
<accession>A0A8I6RWB2</accession>
<feature type="compositionally biased region" description="Polar residues" evidence="2">
    <location>
        <begin position="274"/>
        <end position="296"/>
    </location>
</feature>
<dbReference type="Pfam" id="PF12624">
    <property type="entry name" value="VPS13_N"/>
    <property type="match status" value="1"/>
</dbReference>
<dbReference type="CTD" id="157680"/>
<organism evidence="4 5">
    <name type="scientific">Cimex lectularius</name>
    <name type="common">Bed bug</name>
    <name type="synonym">Acanthia lectularia</name>
    <dbReference type="NCBI Taxonomy" id="79782"/>
    <lineage>
        <taxon>Eukaryota</taxon>
        <taxon>Metazoa</taxon>
        <taxon>Ecdysozoa</taxon>
        <taxon>Arthropoda</taxon>
        <taxon>Hexapoda</taxon>
        <taxon>Insecta</taxon>
        <taxon>Pterygota</taxon>
        <taxon>Neoptera</taxon>
        <taxon>Paraneoptera</taxon>
        <taxon>Hemiptera</taxon>
        <taxon>Heteroptera</taxon>
        <taxon>Panheteroptera</taxon>
        <taxon>Cimicomorpha</taxon>
        <taxon>Cimicidae</taxon>
        <taxon>Cimex</taxon>
    </lineage>
</organism>
<dbReference type="PANTHER" id="PTHR12517">
    <property type="entry name" value="VACUOLAR PROTEIN SORTING-ASSOCIATED PROTEIN 13B"/>
    <property type="match status" value="1"/>
</dbReference>
<dbReference type="Proteomes" id="UP000494040">
    <property type="component" value="Unassembled WGS sequence"/>
</dbReference>
<feature type="region of interest" description="Disordered" evidence="2">
    <location>
        <begin position="101"/>
        <end position="123"/>
    </location>
</feature>
<feature type="region of interest" description="Disordered" evidence="2">
    <location>
        <begin position="274"/>
        <end position="300"/>
    </location>
</feature>
<feature type="domain" description="Chorein N-terminal" evidence="3">
    <location>
        <begin position="5"/>
        <end position="221"/>
    </location>
</feature>
<evidence type="ECO:0000313" key="5">
    <source>
        <dbReference type="Proteomes" id="UP000494040"/>
    </source>
</evidence>
<keyword evidence="1" id="KW-0813">Transport</keyword>
<dbReference type="InterPro" id="IPR039782">
    <property type="entry name" value="VPS13B"/>
</dbReference>
<dbReference type="GeneID" id="106668395"/>
<dbReference type="PANTHER" id="PTHR12517:SF0">
    <property type="entry name" value="INTERMEMBRANE LIPID TRANSFER PROTEIN VPS13B"/>
    <property type="match status" value="1"/>
</dbReference>
<dbReference type="RefSeq" id="XP_014252584.1">
    <property type="nucleotide sequence ID" value="XM_014397098.2"/>
</dbReference>
<dbReference type="EnsemblMetazoa" id="XM_014397091.2">
    <property type="protein sequence ID" value="XP_014252577.1"/>
    <property type="gene ID" value="LOC106668395"/>
</dbReference>
<dbReference type="KEGG" id="clec:106668395"/>
<keyword evidence="5" id="KW-1185">Reference proteome</keyword>
<evidence type="ECO:0000256" key="1">
    <source>
        <dbReference type="ARBA" id="ARBA00022448"/>
    </source>
</evidence>
<evidence type="ECO:0000259" key="3">
    <source>
        <dbReference type="Pfam" id="PF12624"/>
    </source>
</evidence>
<dbReference type="EnsemblMetazoa" id="XM_014397098.2">
    <property type="protein sequence ID" value="XP_014252584.1"/>
    <property type="gene ID" value="LOC106668395"/>
</dbReference>
<protein>
    <recommendedName>
        <fullName evidence="3">Chorein N-terminal domain-containing protein</fullName>
    </recommendedName>
</protein>
<dbReference type="OMA" id="SFYMPRI"/>